<feature type="transmembrane region" description="Helical" evidence="8">
    <location>
        <begin position="447"/>
        <end position="465"/>
    </location>
</feature>
<keyword evidence="10" id="KW-1185">Reference proteome</keyword>
<organism evidence="9 10">
    <name type="scientific">Sphagnurus paluster</name>
    <dbReference type="NCBI Taxonomy" id="117069"/>
    <lineage>
        <taxon>Eukaryota</taxon>
        <taxon>Fungi</taxon>
        <taxon>Dikarya</taxon>
        <taxon>Basidiomycota</taxon>
        <taxon>Agaricomycotina</taxon>
        <taxon>Agaricomycetes</taxon>
        <taxon>Agaricomycetidae</taxon>
        <taxon>Agaricales</taxon>
        <taxon>Tricholomatineae</taxon>
        <taxon>Lyophyllaceae</taxon>
        <taxon>Sphagnurus</taxon>
    </lineage>
</organism>
<dbReference type="Pfam" id="PF03169">
    <property type="entry name" value="OPT"/>
    <property type="match status" value="1"/>
</dbReference>
<feature type="transmembrane region" description="Helical" evidence="8">
    <location>
        <begin position="360"/>
        <end position="385"/>
    </location>
</feature>
<keyword evidence="5 8" id="KW-1133">Transmembrane helix</keyword>
<feature type="transmembrane region" description="Helical" evidence="8">
    <location>
        <begin position="176"/>
        <end position="194"/>
    </location>
</feature>
<sequence length="722" mass="77390">MSTAVETTAALPAINRENTTVSYGDEKKANSEESGEVMEEEAFGDHDVTRPFPISPDYVEETHQLTFRAVFVGCALGAVVGASNIYLGLKTGFTFGPQLFGAIFGFAILKAIARIVPESGLLGRFLGGPFGPKENCTVQTAATASGGLGILFVSAVPAMYRLDLLSELPEQDIGKLIALTACAGFFGVFFVIPLRKYYIIHQKLTFPTPAATAYTIRSLHSGKTGAIAAKKKSLALLYSFSATFVYKVLTGYAPGVIYDWHVGWTLYRLGFTSIISLENYGWFIEFTPAFFGAGMLSGLNASWSFFGGSILAWGIIAPSLVKNGLAFGKPISEEFPLISYVSLSFKDPSQYVTNPSPRYWLLWPGVLMMLLYSFADVMLSLIPIVQSMSRDSFNVRSWFTRRDSINEEDEDQTPLEDRIPTSWWTIGLFLSTVMCCAILATQFHMNVGEAILALLLGFIFSFIGVQSSGHTDVNPVSTVAKASQLIFGGIAKGSGLPTNPARTLNLTAGVIAAGSAAQASDMTGDLKTGYLLRAKPRNQFIAQLAGSVVAVFLTSGLFILFTKASPCILHPPATGECTYGAPSVSAWAAVAIAVSSPKLPIPPSSGYTAIGLGIFSVVSLVVKNFWIPKKYWGYVPNWNAVGLAFVVPQVYYSLAMAVGSTFNYIWLLRNPVSFDMYMFAISAGLLAGEGLGGVFQALLAVAGVDGGFYGTAIGCPGFEFCG</sequence>
<evidence type="ECO:0000313" key="9">
    <source>
        <dbReference type="EMBL" id="KAG5637672.1"/>
    </source>
</evidence>
<keyword evidence="6 8" id="KW-0472">Membrane</keyword>
<feature type="transmembrane region" description="Helical" evidence="8">
    <location>
        <begin position="677"/>
        <end position="701"/>
    </location>
</feature>
<dbReference type="PANTHER" id="PTHR31645">
    <property type="entry name" value="OLIGOPEPTIDE TRANSPORTER YGL114W-RELATED"/>
    <property type="match status" value="1"/>
</dbReference>
<feature type="transmembrane region" description="Helical" evidence="8">
    <location>
        <begin position="136"/>
        <end position="156"/>
    </location>
</feature>
<reference evidence="9" key="2">
    <citation type="submission" date="2021-10" db="EMBL/GenBank/DDBJ databases">
        <title>Phylogenomics reveals ancestral predisposition of the termite-cultivated fungus Termitomyces towards a domesticated lifestyle.</title>
        <authorList>
            <person name="Auxier B."/>
            <person name="Grum-Grzhimaylo A."/>
            <person name="Cardenas M.E."/>
            <person name="Lodge J.D."/>
            <person name="Laessoe T."/>
            <person name="Pedersen O."/>
            <person name="Smith M.E."/>
            <person name="Kuyper T.W."/>
            <person name="Franco-Molano E.A."/>
            <person name="Baroni T.J."/>
            <person name="Aanen D.K."/>
        </authorList>
    </citation>
    <scope>NUCLEOTIDE SEQUENCE</scope>
    <source>
        <strain evidence="9">D49</strain>
    </source>
</reference>
<evidence type="ECO:0000256" key="5">
    <source>
        <dbReference type="ARBA" id="ARBA00022989"/>
    </source>
</evidence>
<evidence type="ECO:0000256" key="3">
    <source>
        <dbReference type="ARBA" id="ARBA00022448"/>
    </source>
</evidence>
<keyword evidence="3" id="KW-0813">Transport</keyword>
<dbReference type="InterPro" id="IPR004813">
    <property type="entry name" value="OPT"/>
</dbReference>
<evidence type="ECO:0000256" key="1">
    <source>
        <dbReference type="ARBA" id="ARBA00004141"/>
    </source>
</evidence>
<feature type="transmembrane region" description="Helical" evidence="8">
    <location>
        <begin position="540"/>
        <end position="561"/>
    </location>
</feature>
<feature type="transmembrane region" description="Helical" evidence="8">
    <location>
        <begin position="235"/>
        <end position="258"/>
    </location>
</feature>
<dbReference type="Proteomes" id="UP000717328">
    <property type="component" value="Unassembled WGS sequence"/>
</dbReference>
<evidence type="ECO:0000256" key="8">
    <source>
        <dbReference type="SAM" id="Phobius"/>
    </source>
</evidence>
<feature type="transmembrane region" description="Helical" evidence="8">
    <location>
        <begin position="65"/>
        <end position="87"/>
    </location>
</feature>
<comment type="similarity">
    <text evidence="2">Belongs to the oligopeptide OPT transporter family.</text>
</comment>
<dbReference type="InterPro" id="IPR045035">
    <property type="entry name" value="YSL-like"/>
</dbReference>
<evidence type="ECO:0000256" key="4">
    <source>
        <dbReference type="ARBA" id="ARBA00022692"/>
    </source>
</evidence>
<accession>A0A9P7FYZ5</accession>
<dbReference type="GO" id="GO:0035673">
    <property type="term" value="F:oligopeptide transmembrane transporter activity"/>
    <property type="evidence" value="ECO:0007669"/>
    <property type="project" value="InterPro"/>
</dbReference>
<feature type="transmembrane region" description="Helical" evidence="8">
    <location>
        <begin position="301"/>
        <end position="321"/>
    </location>
</feature>
<feature type="transmembrane region" description="Helical" evidence="8">
    <location>
        <begin position="606"/>
        <end position="626"/>
    </location>
</feature>
<proteinExistence type="inferred from homology"/>
<evidence type="ECO:0000313" key="10">
    <source>
        <dbReference type="Proteomes" id="UP000717328"/>
    </source>
</evidence>
<comment type="subcellular location">
    <subcellularLocation>
        <location evidence="1">Membrane</location>
        <topology evidence="1">Multi-pass membrane protein</topology>
    </subcellularLocation>
</comment>
<gene>
    <name evidence="9" type="ORF">H0H81_003640</name>
</gene>
<dbReference type="NCBIfam" id="TIGR00728">
    <property type="entry name" value="OPT_sfam"/>
    <property type="match status" value="1"/>
</dbReference>
<feature type="transmembrane region" description="Helical" evidence="8">
    <location>
        <begin position="638"/>
        <end position="665"/>
    </location>
</feature>
<dbReference type="AlphaFoldDB" id="A0A9P7FYZ5"/>
<dbReference type="PANTHER" id="PTHR31645:SF3">
    <property type="entry name" value="OLIGOPEPTIDE TRANSPORTER"/>
    <property type="match status" value="1"/>
</dbReference>
<dbReference type="OrthoDB" id="77405at2759"/>
<evidence type="ECO:0008006" key="11">
    <source>
        <dbReference type="Google" id="ProtNLM"/>
    </source>
</evidence>
<feature type="transmembrane region" description="Helical" evidence="8">
    <location>
        <begin position="421"/>
        <end position="440"/>
    </location>
</feature>
<evidence type="ECO:0000256" key="6">
    <source>
        <dbReference type="ARBA" id="ARBA00023136"/>
    </source>
</evidence>
<name>A0A9P7FYZ5_9AGAR</name>
<feature type="transmembrane region" description="Helical" evidence="8">
    <location>
        <begin position="99"/>
        <end position="116"/>
    </location>
</feature>
<dbReference type="GO" id="GO:0000329">
    <property type="term" value="C:fungal-type vacuole membrane"/>
    <property type="evidence" value="ECO:0007669"/>
    <property type="project" value="TreeGrafter"/>
</dbReference>
<evidence type="ECO:0000256" key="2">
    <source>
        <dbReference type="ARBA" id="ARBA00008807"/>
    </source>
</evidence>
<comment type="caution">
    <text evidence="9">The sequence shown here is derived from an EMBL/GenBank/DDBJ whole genome shotgun (WGS) entry which is preliminary data.</text>
</comment>
<evidence type="ECO:0000256" key="7">
    <source>
        <dbReference type="SAM" id="MobiDB-lite"/>
    </source>
</evidence>
<feature type="region of interest" description="Disordered" evidence="7">
    <location>
        <begin position="21"/>
        <end position="41"/>
    </location>
</feature>
<reference evidence="9" key="1">
    <citation type="submission" date="2021-02" db="EMBL/GenBank/DDBJ databases">
        <authorList>
            <person name="Nieuwenhuis M."/>
            <person name="Van De Peppel L.J.J."/>
        </authorList>
    </citation>
    <scope>NUCLEOTIDE SEQUENCE</scope>
    <source>
        <strain evidence="9">D49</strain>
    </source>
</reference>
<protein>
    <recommendedName>
        <fullName evidence="11">Oligopeptide transporter</fullName>
    </recommendedName>
</protein>
<dbReference type="EMBL" id="JABCKI010005811">
    <property type="protein sequence ID" value="KAG5637672.1"/>
    <property type="molecule type" value="Genomic_DNA"/>
</dbReference>
<keyword evidence="4 8" id="KW-0812">Transmembrane</keyword>